<reference evidence="1 2" key="1">
    <citation type="journal article" date="2019" name="Environ. Microbiol.">
        <title>At the nexus of three kingdoms: the genome of the mycorrhizal fungus Gigaspora margarita provides insights into plant, endobacterial and fungal interactions.</title>
        <authorList>
            <person name="Venice F."/>
            <person name="Ghignone S."/>
            <person name="Salvioli di Fossalunga A."/>
            <person name="Amselem J."/>
            <person name="Novero M."/>
            <person name="Xianan X."/>
            <person name="Sedzielewska Toro K."/>
            <person name="Morin E."/>
            <person name="Lipzen A."/>
            <person name="Grigoriev I.V."/>
            <person name="Henrissat B."/>
            <person name="Martin F.M."/>
            <person name="Bonfante P."/>
        </authorList>
    </citation>
    <scope>NUCLEOTIDE SEQUENCE [LARGE SCALE GENOMIC DNA]</scope>
    <source>
        <strain evidence="1 2">BEG34</strain>
    </source>
</reference>
<dbReference type="OrthoDB" id="2415964at2759"/>
<organism evidence="1 2">
    <name type="scientific">Gigaspora margarita</name>
    <dbReference type="NCBI Taxonomy" id="4874"/>
    <lineage>
        <taxon>Eukaryota</taxon>
        <taxon>Fungi</taxon>
        <taxon>Fungi incertae sedis</taxon>
        <taxon>Mucoromycota</taxon>
        <taxon>Glomeromycotina</taxon>
        <taxon>Glomeromycetes</taxon>
        <taxon>Diversisporales</taxon>
        <taxon>Gigasporaceae</taxon>
        <taxon>Gigaspora</taxon>
    </lineage>
</organism>
<evidence type="ECO:0000313" key="1">
    <source>
        <dbReference type="EMBL" id="KAF0536889.1"/>
    </source>
</evidence>
<evidence type="ECO:0000313" key="2">
    <source>
        <dbReference type="Proteomes" id="UP000439903"/>
    </source>
</evidence>
<dbReference type="Proteomes" id="UP000439903">
    <property type="component" value="Unassembled WGS sequence"/>
</dbReference>
<name>A0A8H4EQP2_GIGMA</name>
<keyword evidence="2" id="KW-1185">Reference proteome</keyword>
<gene>
    <name evidence="1" type="ORF">F8M41_008940</name>
</gene>
<protein>
    <submittedName>
        <fullName evidence="1">Uncharacterized protein</fullName>
    </submittedName>
</protein>
<sequence length="127" mass="14835">MQNKETIKKLFSTLSAFWEKFGRDEISSIHFGLLDRKEVIVVTLDRPKDSSLDFYLPSAFKDFPVIIDYGVVEPFHRNVVWNASLFIIIFYRLSRGDGGIDIFRTYNNYLLLFQCKDLSSVVEIDKI</sequence>
<comment type="caution">
    <text evidence="1">The sequence shown here is derived from an EMBL/GenBank/DDBJ whole genome shotgun (WGS) entry which is preliminary data.</text>
</comment>
<dbReference type="AlphaFoldDB" id="A0A8H4EQP2"/>
<dbReference type="EMBL" id="WTPW01000196">
    <property type="protein sequence ID" value="KAF0536889.1"/>
    <property type="molecule type" value="Genomic_DNA"/>
</dbReference>
<accession>A0A8H4EQP2</accession>
<proteinExistence type="predicted"/>